<evidence type="ECO:0000313" key="2">
    <source>
        <dbReference type="Proteomes" id="UP000246630"/>
    </source>
</evidence>
<keyword evidence="2" id="KW-1185">Reference proteome</keyword>
<dbReference type="RefSeq" id="YP_009801609.1">
    <property type="nucleotide sequence ID" value="NC_047973.1"/>
</dbReference>
<dbReference type="Proteomes" id="UP000246630">
    <property type="component" value="Segment"/>
</dbReference>
<protein>
    <submittedName>
        <fullName evidence="1">Uncharacterized protein</fullName>
    </submittedName>
</protein>
<proteinExistence type="predicted"/>
<evidence type="ECO:0000313" key="1">
    <source>
        <dbReference type="EMBL" id="AWN03582.1"/>
    </source>
</evidence>
<dbReference type="EMBL" id="MH153803">
    <property type="protein sequence ID" value="AWN03582.1"/>
    <property type="molecule type" value="Genomic_DNA"/>
</dbReference>
<dbReference type="KEGG" id="vg:54992125"/>
<dbReference type="GeneID" id="54992125"/>
<organism evidence="1 2">
    <name type="scientific">Microbacterium phage Hyperion</name>
    <dbReference type="NCBI Taxonomy" id="2182354"/>
    <lineage>
        <taxon>Viruses</taxon>
        <taxon>Duplodnaviria</taxon>
        <taxon>Heunggongvirae</taxon>
        <taxon>Uroviricota</taxon>
        <taxon>Caudoviricetes</taxon>
        <taxon>Squashvirus</taxon>
        <taxon>Squashvirus hyperion</taxon>
    </lineage>
</organism>
<accession>A0A2U8UIU6</accession>
<name>A0A2U8UIU6_9CAUD</name>
<gene>
    <name evidence="1" type="primary">67</name>
    <name evidence="1" type="ORF">PBI_HYPERION_67</name>
</gene>
<reference evidence="1 2" key="1">
    <citation type="submission" date="2018-03" db="EMBL/GenBank/DDBJ databases">
        <authorList>
            <person name="Stanton A.-C.J."/>
            <person name="Garlena R.A."/>
            <person name="Russell D.A."/>
            <person name="Pope W.H."/>
            <person name="Jacobs-Sera D."/>
            <person name="Hatfull G.F."/>
        </authorList>
    </citation>
    <scope>NUCLEOTIDE SEQUENCE [LARGE SCALE GENOMIC DNA]</scope>
</reference>
<sequence>MSATEDAIALLRSRVDHHRIGRSTWREMDHDIIAMRKAIELLEAPTVEDSLAFQLRTQARAAGVREIANQIERQEEIGPLHDSQLSSEQREWWERNTAEGMFYGDDPEDAVRWLRARADQIENGGGS</sequence>